<name>A0A0G3XHJ3_9SPHN</name>
<dbReference type="Proteomes" id="UP000035287">
    <property type="component" value="Chromosome"/>
</dbReference>
<organism evidence="1 2">
    <name type="scientific">Croceicoccus naphthovorans</name>
    <dbReference type="NCBI Taxonomy" id="1348774"/>
    <lineage>
        <taxon>Bacteria</taxon>
        <taxon>Pseudomonadati</taxon>
        <taxon>Pseudomonadota</taxon>
        <taxon>Alphaproteobacteria</taxon>
        <taxon>Sphingomonadales</taxon>
        <taxon>Erythrobacteraceae</taxon>
        <taxon>Croceicoccus</taxon>
    </lineage>
</organism>
<protein>
    <submittedName>
        <fullName evidence="1">Uncharacterized protein</fullName>
    </submittedName>
</protein>
<keyword evidence="2" id="KW-1185">Reference proteome</keyword>
<dbReference type="EMBL" id="CP011770">
    <property type="protein sequence ID" value="AKM09873.1"/>
    <property type="molecule type" value="Genomic_DNA"/>
</dbReference>
<dbReference type="RefSeq" id="WP_047820557.1">
    <property type="nucleotide sequence ID" value="NZ_CP011770.1"/>
</dbReference>
<gene>
    <name evidence="1" type="ORF">AB433_07565</name>
</gene>
<dbReference type="STRING" id="1348774.AB433_07565"/>
<dbReference type="KEGG" id="cna:AB433_07565"/>
<proteinExistence type="predicted"/>
<sequence>MAVETAADLAGFFLFGEYAEAAVYLAPGAPIEDSTPCLVIVDRGQGRAVFDAGERQAEGPQLHIWAQFAELPAVVRRGTFRMLDEPDGIETGEIFEIAGLPRLDHEGAIWSCELIDRSV</sequence>
<accession>A0A0G3XHJ3</accession>
<evidence type="ECO:0000313" key="2">
    <source>
        <dbReference type="Proteomes" id="UP000035287"/>
    </source>
</evidence>
<evidence type="ECO:0000313" key="1">
    <source>
        <dbReference type="EMBL" id="AKM09873.1"/>
    </source>
</evidence>
<dbReference type="AlphaFoldDB" id="A0A0G3XHJ3"/>
<dbReference type="PATRIC" id="fig|1348774.3.peg.1586"/>
<dbReference type="OrthoDB" id="8410231at2"/>
<reference evidence="1 2" key="1">
    <citation type="submission" date="2015-06" db="EMBL/GenBank/DDBJ databases">
        <authorList>
            <person name="Zeng Y."/>
            <person name="Huang Y."/>
        </authorList>
    </citation>
    <scope>NUCLEOTIDE SEQUENCE [LARGE SCALE GENOMIC DNA]</scope>
    <source>
        <strain evidence="1 2">PQ-2</strain>
    </source>
</reference>